<dbReference type="AlphaFoldDB" id="A0A9P1T238"/>
<protein>
    <submittedName>
        <fullName evidence="2">Uncharacterized protein</fullName>
    </submittedName>
</protein>
<evidence type="ECO:0000256" key="1">
    <source>
        <dbReference type="SAM" id="MobiDB-lite"/>
    </source>
</evidence>
<accession>A0A9P1T238</accession>
<organism evidence="2 3">
    <name type="scientific">Listeria monocytogenes</name>
    <dbReference type="NCBI Taxonomy" id="1639"/>
    <lineage>
        <taxon>Bacteria</taxon>
        <taxon>Bacillati</taxon>
        <taxon>Bacillota</taxon>
        <taxon>Bacilli</taxon>
        <taxon>Bacillales</taxon>
        <taxon>Listeriaceae</taxon>
        <taxon>Listeria</taxon>
    </lineage>
</organism>
<sequence>MSKYVVLKTFSDLEDGNHIYQEGDKYPRQGKAKKSRLDELSSTSNKLGEPLIVELESDK</sequence>
<reference evidence="2 3" key="1">
    <citation type="submission" date="2018-06" db="EMBL/GenBank/DDBJ databases">
        <authorList>
            <consortium name="GenomeTrakr: Next Generation Sequencing Network for Food Pathogen Tracability"/>
        </authorList>
    </citation>
    <scope>NUCLEOTIDE SEQUENCE [LARGE SCALE GENOMIC DNA]</scope>
    <source>
        <strain evidence="2 3">FDA00007096</strain>
    </source>
</reference>
<feature type="region of interest" description="Disordered" evidence="1">
    <location>
        <begin position="18"/>
        <end position="43"/>
    </location>
</feature>
<evidence type="ECO:0000313" key="2">
    <source>
        <dbReference type="EMBL" id="EAC5550791.1"/>
    </source>
</evidence>
<dbReference type="EMBL" id="AAAIXK010000005">
    <property type="protein sequence ID" value="EAC5550791.1"/>
    <property type="molecule type" value="Genomic_DNA"/>
</dbReference>
<dbReference type="Proteomes" id="UP000365297">
    <property type="component" value="Unassembled WGS sequence"/>
</dbReference>
<feature type="compositionally biased region" description="Basic and acidic residues" evidence="1">
    <location>
        <begin position="18"/>
        <end position="27"/>
    </location>
</feature>
<proteinExistence type="predicted"/>
<evidence type="ECO:0000313" key="3">
    <source>
        <dbReference type="Proteomes" id="UP000365297"/>
    </source>
</evidence>
<name>A0A9P1T238_LISMN</name>
<comment type="caution">
    <text evidence="2">The sequence shown here is derived from an EMBL/GenBank/DDBJ whole genome shotgun (WGS) entry which is preliminary data.</text>
</comment>
<dbReference type="RefSeq" id="WP_061725008.1">
    <property type="nucleotide sequence ID" value="NZ_FFFY01000001.1"/>
</dbReference>
<gene>
    <name evidence="2" type="ORF">ARY78_10150</name>
</gene>